<evidence type="ECO:0000313" key="3">
    <source>
        <dbReference type="EMBL" id="KAL1297571.1"/>
    </source>
</evidence>
<proteinExistence type="predicted"/>
<feature type="region of interest" description="Disordered" evidence="1">
    <location>
        <begin position="31"/>
        <end position="142"/>
    </location>
</feature>
<feature type="region of interest" description="Disordered" evidence="1">
    <location>
        <begin position="1027"/>
        <end position="1133"/>
    </location>
</feature>
<comment type="caution">
    <text evidence="3">The sequence shown here is derived from an EMBL/GenBank/DDBJ whole genome shotgun (WGS) entry which is preliminary data.</text>
</comment>
<feature type="compositionally biased region" description="Polar residues" evidence="1">
    <location>
        <begin position="132"/>
        <end position="142"/>
    </location>
</feature>
<feature type="compositionally biased region" description="Low complexity" evidence="1">
    <location>
        <begin position="941"/>
        <end position="952"/>
    </location>
</feature>
<reference evidence="3 4" key="1">
    <citation type="submission" date="2024-07" db="EMBL/GenBank/DDBJ databases">
        <title>Draft sequence of the Neodothiora populina.</title>
        <authorList>
            <person name="Drown D.D."/>
            <person name="Schuette U.S."/>
            <person name="Buechlein A.B."/>
            <person name="Rusch D.R."/>
            <person name="Winton L.W."/>
            <person name="Adams G.A."/>
        </authorList>
    </citation>
    <scope>NUCLEOTIDE SEQUENCE [LARGE SCALE GENOMIC DNA]</scope>
    <source>
        <strain evidence="3 4">CPC 39397</strain>
    </source>
</reference>
<name>A0ABR3P472_9PEZI</name>
<feature type="compositionally biased region" description="Low complexity" evidence="1">
    <location>
        <begin position="799"/>
        <end position="816"/>
    </location>
</feature>
<feature type="compositionally biased region" description="Polar residues" evidence="1">
    <location>
        <begin position="838"/>
        <end position="881"/>
    </location>
</feature>
<protein>
    <recommendedName>
        <fullName evidence="2">DUF7165 domain-containing protein</fullName>
    </recommendedName>
</protein>
<feature type="region of interest" description="Disordered" evidence="1">
    <location>
        <begin position="761"/>
        <end position="909"/>
    </location>
</feature>
<organism evidence="3 4">
    <name type="scientific">Neodothiora populina</name>
    <dbReference type="NCBI Taxonomy" id="2781224"/>
    <lineage>
        <taxon>Eukaryota</taxon>
        <taxon>Fungi</taxon>
        <taxon>Dikarya</taxon>
        <taxon>Ascomycota</taxon>
        <taxon>Pezizomycotina</taxon>
        <taxon>Dothideomycetes</taxon>
        <taxon>Dothideomycetidae</taxon>
        <taxon>Dothideales</taxon>
        <taxon>Dothioraceae</taxon>
        <taxon>Neodothiora</taxon>
    </lineage>
</organism>
<accession>A0ABR3P472</accession>
<evidence type="ECO:0000259" key="2">
    <source>
        <dbReference type="Pfam" id="PF23749"/>
    </source>
</evidence>
<dbReference type="InterPro" id="IPR055589">
    <property type="entry name" value="DUF7165"/>
</dbReference>
<dbReference type="Gene3D" id="2.130.10.10">
    <property type="entry name" value="YVTN repeat-like/Quinoprotein amine dehydrogenase"/>
    <property type="match status" value="1"/>
</dbReference>
<feature type="compositionally biased region" description="Polar residues" evidence="1">
    <location>
        <begin position="1029"/>
        <end position="1052"/>
    </location>
</feature>
<feature type="compositionally biased region" description="Low complexity" evidence="1">
    <location>
        <begin position="895"/>
        <end position="909"/>
    </location>
</feature>
<keyword evidence="4" id="KW-1185">Reference proteome</keyword>
<feature type="region of interest" description="Disordered" evidence="1">
    <location>
        <begin position="595"/>
        <end position="635"/>
    </location>
</feature>
<feature type="compositionally biased region" description="Polar residues" evidence="1">
    <location>
        <begin position="622"/>
        <end position="635"/>
    </location>
</feature>
<dbReference type="Pfam" id="PF23749">
    <property type="entry name" value="DUF7165"/>
    <property type="match status" value="1"/>
</dbReference>
<evidence type="ECO:0000313" key="4">
    <source>
        <dbReference type="Proteomes" id="UP001562354"/>
    </source>
</evidence>
<sequence length="1221" mass="130864">MARHHDDTYAHINADQGHENAYDNHEAHVYTNKQSSDREGDASATDESYGYSTDDDTSDIGRAVTTSTYQPATPSRVSTSTSNARYTSPSPRPHFRNGSRESRVAGFHPRSRSNLGSDPPTTPPSRRGSLRASRTSTPTTFVPSKQDRLRYSWQSLVDEDESSKPRIHVIKIVSTASTASAGIGQEEAFGFSISGGGKRIAVYNSARIFILQTAALPVNVSQEYALKRKPLAVEVVDEENVLAVLADEHTINIYHLSHSDVRRSRTIRPDHPTYTIALSKTGALLAAAYEGGVEIFSLAQSALSTDRRAIRSPRMDKLLFSDDSSTLLGTTTRLHASSTVVVSVPVFPANPDGVPSHDELKNAWCGGLLNPENIRNSSHATFWREGTHMSNEDIFAWDGSEDTFGIMHLPSLEYGNVACPLGVSQPLSVVGGLGAAVHSTPAVDESGCSVAMIVNHTTVRIYTIPQEPVEGDVRVEAHSLDHELNDEYGCPFADVRWVHSHKSIAPPADCDVRTRGRLIVASPGSMCDPEMAQQTVQDIEGGRIIIFDFDPQYAGQPGQLFTFTLGKAPPLKLDEEDLDVATEVDLVRRRTISRNRNGTLGEKPPSLGRTATTRRKNELSRMHNSSPMFEPSTSMQNTPIQEHAPIHLFSHLRGSHHPSSSLASLIPEATRSLPDLLEASELAYEQPYTQGAPRSGGAIQRAATNANRHRFQTLEEQRVEHINPDGLTLPAYSEIANQPLPAKFRKLAGLDIPSTGRYIHTSGIATAPPTIQEARDGYPFPTTAARPANLSPILQSTPRASDSDVSSSVSRTTASSHEGWDSDSPVSSRTPTMPILSHQPSWETVTTQQRDPFYPSSEQSFSPISRTATQASVGSPTSPGLQSPPMLPLPSAQQSLPEPSSSVSHEVPSAASVPNHLGISFRHSLLLPLDQYPLSSEDRPPSAASTSAAHSPIHGQVNMNANGNSNSYYRALTQRQTPFQRVNGLATGVGGISAPRSSLASGNTSNGVSSGSVPHPVTGWYAPAPRSPAVSSVHGSNSSMNGSDRPSISVTPSPIDPGTPTFQTGINAVRDPPRPDFATRAASAPLTRYLATNSPSDNSGTKTTIISTANKGTNPHDSSASISTDPSKGKPTAFLNRNGTVTQSLAVPNIAVQRSKSVGGVGGIYNNISGKRRTLRGAGPGESSPNSLSASGEGTPTRGSSLQMRDEFKELETQGKKCVVM</sequence>
<feature type="domain" description="DUF7165" evidence="2">
    <location>
        <begin position="165"/>
        <end position="467"/>
    </location>
</feature>
<evidence type="ECO:0000256" key="1">
    <source>
        <dbReference type="SAM" id="MobiDB-lite"/>
    </source>
</evidence>
<feature type="region of interest" description="Disordered" evidence="1">
    <location>
        <begin position="932"/>
        <end position="962"/>
    </location>
</feature>
<dbReference type="Proteomes" id="UP001562354">
    <property type="component" value="Unassembled WGS sequence"/>
</dbReference>
<dbReference type="RefSeq" id="XP_069197253.1">
    <property type="nucleotide sequence ID" value="XM_069346043.1"/>
</dbReference>
<dbReference type="SUPFAM" id="SSF82171">
    <property type="entry name" value="DPP6 N-terminal domain-like"/>
    <property type="match status" value="1"/>
</dbReference>
<feature type="compositionally biased region" description="Polar residues" evidence="1">
    <location>
        <begin position="64"/>
        <end position="89"/>
    </location>
</feature>
<dbReference type="EMBL" id="JBFMKM010000014">
    <property type="protein sequence ID" value="KAL1297571.1"/>
    <property type="molecule type" value="Genomic_DNA"/>
</dbReference>
<feature type="region of interest" description="Disordered" evidence="1">
    <location>
        <begin position="1167"/>
        <end position="1203"/>
    </location>
</feature>
<feature type="compositionally biased region" description="Polar residues" evidence="1">
    <location>
        <begin position="1090"/>
        <end position="1126"/>
    </location>
</feature>
<dbReference type="GeneID" id="95979836"/>
<feature type="compositionally biased region" description="Polar residues" evidence="1">
    <location>
        <begin position="1183"/>
        <end position="1203"/>
    </location>
</feature>
<gene>
    <name evidence="3" type="ORF">AAFC00_006137</name>
</gene>
<dbReference type="InterPro" id="IPR015943">
    <property type="entry name" value="WD40/YVTN_repeat-like_dom_sf"/>
</dbReference>